<name>X1J2U9_9ZZZZ</name>
<protein>
    <submittedName>
        <fullName evidence="1">Uncharacterized protein</fullName>
    </submittedName>
</protein>
<accession>X1J2U9</accession>
<proteinExistence type="predicted"/>
<feature type="non-terminal residue" evidence="1">
    <location>
        <position position="1"/>
    </location>
</feature>
<gene>
    <name evidence="1" type="ORF">S03H2_46480</name>
</gene>
<sequence length="131" mass="15291">PSQVDETNELGEEYGFVCADCDHELRYCGYRIETERELIDYLTISPEERRKKEKQYEELFAEDEEVIPPDLTFKYLRKSAASAASRTSSANPNEVKYLMGHSNGIENHYVYRASDLVKNVCQHIYQEYFSS</sequence>
<dbReference type="AlphaFoldDB" id="X1J2U9"/>
<organism evidence="1">
    <name type="scientific">marine sediment metagenome</name>
    <dbReference type="NCBI Taxonomy" id="412755"/>
    <lineage>
        <taxon>unclassified sequences</taxon>
        <taxon>metagenomes</taxon>
        <taxon>ecological metagenomes</taxon>
    </lineage>
</organism>
<reference evidence="1" key="1">
    <citation type="journal article" date="2014" name="Front. Microbiol.">
        <title>High frequency of phylogenetically diverse reductive dehalogenase-homologous genes in deep subseafloor sedimentary metagenomes.</title>
        <authorList>
            <person name="Kawai M."/>
            <person name="Futagami T."/>
            <person name="Toyoda A."/>
            <person name="Takaki Y."/>
            <person name="Nishi S."/>
            <person name="Hori S."/>
            <person name="Arai W."/>
            <person name="Tsubouchi T."/>
            <person name="Morono Y."/>
            <person name="Uchiyama I."/>
            <person name="Ito T."/>
            <person name="Fujiyama A."/>
            <person name="Inagaki F."/>
            <person name="Takami H."/>
        </authorList>
    </citation>
    <scope>NUCLEOTIDE SEQUENCE</scope>
    <source>
        <strain evidence="1">Expedition CK06-06</strain>
    </source>
</reference>
<comment type="caution">
    <text evidence="1">The sequence shown here is derived from an EMBL/GenBank/DDBJ whole genome shotgun (WGS) entry which is preliminary data.</text>
</comment>
<dbReference type="EMBL" id="BARU01029186">
    <property type="protein sequence ID" value="GAH64103.1"/>
    <property type="molecule type" value="Genomic_DNA"/>
</dbReference>
<evidence type="ECO:0000313" key="1">
    <source>
        <dbReference type="EMBL" id="GAH64103.1"/>
    </source>
</evidence>